<feature type="compositionally biased region" description="Low complexity" evidence="1">
    <location>
        <begin position="184"/>
        <end position="206"/>
    </location>
</feature>
<evidence type="ECO:0000313" key="2">
    <source>
        <dbReference type="EMBL" id="KIK01447.1"/>
    </source>
</evidence>
<dbReference type="EMBL" id="KN838607">
    <property type="protein sequence ID" value="KIK01447.1"/>
    <property type="molecule type" value="Genomic_DNA"/>
</dbReference>
<organism evidence="2 3">
    <name type="scientific">Laccaria amethystina LaAM-08-1</name>
    <dbReference type="NCBI Taxonomy" id="1095629"/>
    <lineage>
        <taxon>Eukaryota</taxon>
        <taxon>Fungi</taxon>
        <taxon>Dikarya</taxon>
        <taxon>Basidiomycota</taxon>
        <taxon>Agaricomycotina</taxon>
        <taxon>Agaricomycetes</taxon>
        <taxon>Agaricomycetidae</taxon>
        <taxon>Agaricales</taxon>
        <taxon>Agaricineae</taxon>
        <taxon>Hydnangiaceae</taxon>
        <taxon>Laccaria</taxon>
    </lineage>
</organism>
<feature type="region of interest" description="Disordered" evidence="1">
    <location>
        <begin position="492"/>
        <end position="548"/>
    </location>
</feature>
<evidence type="ECO:0000313" key="3">
    <source>
        <dbReference type="Proteomes" id="UP000054477"/>
    </source>
</evidence>
<dbReference type="STRING" id="1095629.A0A0C9XV11"/>
<feature type="compositionally biased region" description="Polar residues" evidence="1">
    <location>
        <begin position="666"/>
        <end position="675"/>
    </location>
</feature>
<feature type="compositionally biased region" description="Basic and acidic residues" evidence="1">
    <location>
        <begin position="124"/>
        <end position="135"/>
    </location>
</feature>
<evidence type="ECO:0000256" key="1">
    <source>
        <dbReference type="SAM" id="MobiDB-lite"/>
    </source>
</evidence>
<dbReference type="OrthoDB" id="3013446at2759"/>
<proteinExistence type="predicted"/>
<feature type="compositionally biased region" description="Polar residues" evidence="1">
    <location>
        <begin position="495"/>
        <end position="507"/>
    </location>
</feature>
<feature type="compositionally biased region" description="Basic and acidic residues" evidence="1">
    <location>
        <begin position="622"/>
        <end position="633"/>
    </location>
</feature>
<feature type="compositionally biased region" description="Low complexity" evidence="1">
    <location>
        <begin position="82"/>
        <end position="96"/>
    </location>
</feature>
<feature type="compositionally biased region" description="Polar residues" evidence="1">
    <location>
        <begin position="521"/>
        <end position="542"/>
    </location>
</feature>
<feature type="compositionally biased region" description="Basic and acidic residues" evidence="1">
    <location>
        <begin position="872"/>
        <end position="881"/>
    </location>
</feature>
<gene>
    <name evidence="2" type="ORF">K443DRAFT_98634</name>
</gene>
<feature type="compositionally biased region" description="Polar residues" evidence="1">
    <location>
        <begin position="54"/>
        <end position="81"/>
    </location>
</feature>
<dbReference type="AlphaFoldDB" id="A0A0C9XV11"/>
<sequence>MAAAIQQQPRNDTAANLHVNLYPRTLMDDIDFRDNRYPPLSKPILHSPDRYANSDPQSFQRSFEPSNSISGWPAEQSSRVDSQYQQTPSRQSSRSPDLLSTQSQSQDPQRTSLSYALPSGASRRVVERYSLDDNGQRPPSRASTETRPTMVESNQDIGRSRTNTPQPTRLNELQSQDRPLSILPATPRHPAAPSSAASPNALGSSSQFPPVMPLSASPAYNPPVAPKHRAYPQQPTYITPPDPPNPINMVYAPSPQLQEEICVECAMRDQDMADVDVTSPGVWERASDVLFEELMERELQDEANGIVVVDDSSRPKARGGRLTEQNLKIWLSVNPREPASKQQTLNTYIKSQRTLLKAEALAHARAMQEAKQLDNRMRDAYSQLRRSAYDMGASSSPADDFGGVRIKPPQSPSSPANIHVHTRSQSREITLLENGMIVEHVDVRKEEREARERRRKEEKRARKSSRSSVMDVTSIISAQSYGPLTDNGLKPYSRYSHSSSARPTSVLTAPPERPDLPRAYSQASFSEVHSLGSGSPRRTSLAPSGMSGSMVDMHVALQREAQGPTRLTTSPIDLRASRRSQIWPPTQQEVGDASQIALDEKSKKKKNGLAKIWRIVTGSTKAEADRVQRKNEKLEDDFPLAPPPPLSYLVERGPSDLLQSTHRHASTPSVPSITSPKLGLSSPGMSPPTAPSSILPSPTSSRPPGPDADMVEVRTFVHNYPDDQDNRQNHEDNMGKTQAKLVYPVTSEPDLRLQNPPLASLVPNRLSREKSLPPLPPGEAPAWQLPDSRPQTVYTYTPRLLPPGSGPAHDFLPPQAPFRNGDNRRQSFGGMSSQPNLRLQTMPASKAVEFDGRRSLGPRYDEFGLSRRSLGRLEHVQEHPTRSASPAPSTKRKSKFGFASFLGKKQPIQMQESTQDDSRLQFPSMRQFDYEGQDDPAINGYATSTSRHSALSMGASNNTNLRMSVTSRKALEELVAQDPDFVAYRYPSNDQQLDLLR</sequence>
<feature type="region of interest" description="Disordered" evidence="1">
    <location>
        <begin position="445"/>
        <end position="471"/>
    </location>
</feature>
<feature type="compositionally biased region" description="Basic residues" evidence="1">
    <location>
        <begin position="453"/>
        <end position="465"/>
    </location>
</feature>
<dbReference type="Proteomes" id="UP000054477">
    <property type="component" value="Unassembled WGS sequence"/>
</dbReference>
<feature type="region of interest" description="Disordered" evidence="1">
    <location>
        <begin position="620"/>
        <end position="735"/>
    </location>
</feature>
<accession>A0A0C9XV11</accession>
<dbReference type="HOGENOM" id="CLU_011217_0_0_1"/>
<name>A0A0C9XV11_9AGAR</name>
<feature type="region of interest" description="Disordered" evidence="1">
    <location>
        <begin position="391"/>
        <end position="420"/>
    </location>
</feature>
<feature type="region of interest" description="Disordered" evidence="1">
    <location>
        <begin position="41"/>
        <end position="208"/>
    </location>
</feature>
<reference evidence="3" key="2">
    <citation type="submission" date="2015-01" db="EMBL/GenBank/DDBJ databases">
        <title>Evolutionary Origins and Diversification of the Mycorrhizal Mutualists.</title>
        <authorList>
            <consortium name="DOE Joint Genome Institute"/>
            <consortium name="Mycorrhizal Genomics Consortium"/>
            <person name="Kohler A."/>
            <person name="Kuo A."/>
            <person name="Nagy L.G."/>
            <person name="Floudas D."/>
            <person name="Copeland A."/>
            <person name="Barry K.W."/>
            <person name="Cichocki N."/>
            <person name="Veneault-Fourrey C."/>
            <person name="LaButti K."/>
            <person name="Lindquist E.A."/>
            <person name="Lipzen A."/>
            <person name="Lundell T."/>
            <person name="Morin E."/>
            <person name="Murat C."/>
            <person name="Riley R."/>
            <person name="Ohm R."/>
            <person name="Sun H."/>
            <person name="Tunlid A."/>
            <person name="Henrissat B."/>
            <person name="Grigoriev I.V."/>
            <person name="Hibbett D.S."/>
            <person name="Martin F."/>
        </authorList>
    </citation>
    <scope>NUCLEOTIDE SEQUENCE [LARGE SCALE GENOMIC DNA]</scope>
    <source>
        <strain evidence="3">LaAM-08-1</strain>
    </source>
</reference>
<keyword evidence="3" id="KW-1185">Reference proteome</keyword>
<feature type="compositionally biased region" description="Polar residues" evidence="1">
    <location>
        <begin position="691"/>
        <end position="700"/>
    </location>
</feature>
<feature type="compositionally biased region" description="Polar residues" evidence="1">
    <location>
        <begin position="98"/>
        <end position="114"/>
    </location>
</feature>
<feature type="compositionally biased region" description="Polar residues" evidence="1">
    <location>
        <begin position="141"/>
        <end position="178"/>
    </location>
</feature>
<feature type="region of interest" description="Disordered" evidence="1">
    <location>
        <begin position="872"/>
        <end position="893"/>
    </location>
</feature>
<reference evidence="2 3" key="1">
    <citation type="submission" date="2014-04" db="EMBL/GenBank/DDBJ databases">
        <authorList>
            <consortium name="DOE Joint Genome Institute"/>
            <person name="Kuo A."/>
            <person name="Kohler A."/>
            <person name="Nagy L.G."/>
            <person name="Floudas D."/>
            <person name="Copeland A."/>
            <person name="Barry K.W."/>
            <person name="Cichocki N."/>
            <person name="Veneault-Fourrey C."/>
            <person name="LaButti K."/>
            <person name="Lindquist E.A."/>
            <person name="Lipzen A."/>
            <person name="Lundell T."/>
            <person name="Morin E."/>
            <person name="Murat C."/>
            <person name="Sun H."/>
            <person name="Tunlid A."/>
            <person name="Henrissat B."/>
            <person name="Grigoriev I.V."/>
            <person name="Hibbett D.S."/>
            <person name="Martin F."/>
            <person name="Nordberg H.P."/>
            <person name="Cantor M.N."/>
            <person name="Hua S.X."/>
        </authorList>
    </citation>
    <scope>NUCLEOTIDE SEQUENCE [LARGE SCALE GENOMIC DNA]</scope>
    <source>
        <strain evidence="2 3">LaAM-08-1</strain>
    </source>
</reference>
<protein>
    <submittedName>
        <fullName evidence="2">Uncharacterized protein</fullName>
    </submittedName>
</protein>
<feature type="compositionally biased region" description="Basic and acidic residues" evidence="1">
    <location>
        <begin position="720"/>
        <end position="734"/>
    </location>
</feature>